<comment type="caution">
    <text evidence="1">The sequence shown here is derived from an EMBL/GenBank/DDBJ whole genome shotgun (WGS) entry which is preliminary data.</text>
</comment>
<protein>
    <submittedName>
        <fullName evidence="1">MoaD/ThiS family protein</fullName>
    </submittedName>
</protein>
<dbReference type="Gene3D" id="3.10.20.30">
    <property type="match status" value="1"/>
</dbReference>
<proteinExistence type="predicted"/>
<evidence type="ECO:0000313" key="2">
    <source>
        <dbReference type="Proteomes" id="UP001331936"/>
    </source>
</evidence>
<evidence type="ECO:0000313" key="1">
    <source>
        <dbReference type="EMBL" id="MEE2031196.1"/>
    </source>
</evidence>
<organism evidence="1 2">
    <name type="scientific">Rhodococcus chondri</name>
    <dbReference type="NCBI Taxonomy" id="3065941"/>
    <lineage>
        <taxon>Bacteria</taxon>
        <taxon>Bacillati</taxon>
        <taxon>Actinomycetota</taxon>
        <taxon>Actinomycetes</taxon>
        <taxon>Mycobacteriales</taxon>
        <taxon>Nocardiaceae</taxon>
        <taxon>Rhodococcus</taxon>
    </lineage>
</organism>
<dbReference type="Proteomes" id="UP001331936">
    <property type="component" value="Unassembled WGS sequence"/>
</dbReference>
<keyword evidence="2" id="KW-1185">Reference proteome</keyword>
<dbReference type="SUPFAM" id="SSF54285">
    <property type="entry name" value="MoaD/ThiS"/>
    <property type="match status" value="1"/>
</dbReference>
<name>A0ABU7JMD0_9NOCA</name>
<reference evidence="1 2" key="1">
    <citation type="submission" date="2023-08" db="EMBL/GenBank/DDBJ databases">
        <authorList>
            <person name="Girao M."/>
            <person name="Carvalho M.F."/>
        </authorList>
    </citation>
    <scope>NUCLEOTIDE SEQUENCE [LARGE SCALE GENOMIC DNA]</scope>
    <source>
        <strain evidence="1 2">CC-R104</strain>
    </source>
</reference>
<dbReference type="InterPro" id="IPR012675">
    <property type="entry name" value="Beta-grasp_dom_sf"/>
</dbReference>
<dbReference type="InterPro" id="IPR016155">
    <property type="entry name" value="Mopterin_synth/thiamin_S_b"/>
</dbReference>
<sequence length="93" mass="9679">MDDRVTGIEVRYFAAAADAAGRDKETIELPGGADLAALRAVLIDRHGFDMERILSVAAFLVEPGDAVGSAALTRDLTVEAGPRVDVLPPFAGG</sequence>
<dbReference type="Pfam" id="PF02597">
    <property type="entry name" value="ThiS"/>
    <property type="match status" value="1"/>
</dbReference>
<gene>
    <name evidence="1" type="ORF">Q8814_03545</name>
</gene>
<dbReference type="InterPro" id="IPR003749">
    <property type="entry name" value="ThiS/MoaD-like"/>
</dbReference>
<dbReference type="EMBL" id="JAUZMZ010000011">
    <property type="protein sequence ID" value="MEE2031196.1"/>
    <property type="molecule type" value="Genomic_DNA"/>
</dbReference>
<accession>A0ABU7JMD0</accession>